<evidence type="ECO:0000256" key="12">
    <source>
        <dbReference type="ARBA" id="ARBA00039316"/>
    </source>
</evidence>
<keyword evidence="3" id="KW-0677">Repeat</keyword>
<dbReference type="PANTHER" id="PTHR43152">
    <property type="entry name" value="UVRABC SYSTEM PROTEIN A"/>
    <property type="match status" value="1"/>
</dbReference>
<sequence>QGVDAAIPLGGLVGLAGVSGSGKSTLAEAVLYRGLLRRQGEGVEAPGEHDAIDGAEALAGVALVDQSPIGKTPRSCPVSYTGALDPIRKRLAAEPTARERGYTAGTFSFNAGNGRCPTCKGSGFEHVEMQFLADVYLPCPDCDGRRFRAEVLEVRIEGADGRTAAIHDLLGMTADDAAAFFADQPEVLRRLEPLRAVGLGYLRLGQPVPTLSGGEAQRLKLAGHLAERRGGGTLLIFDEPTTGLHFSDIQVLLDAFQRLVEAGHSLLVIEHNLDLLANADWLLELGPEGGEAGGRLVAAGTPAALAAAAETPTGKALAAYEAALGGASYTAGEGAEEAAEAAIEVRQAREHNLRGIDVAIPRGRLTVVTGVSGSGKSTLAFDILFAEGQRRYLASLNAYARQLVQPASRPDVGAVTGLPPAVAIEQRTSRGGYRSTVATLTEIHHYLRLLFLRLGTPHCPECGLAIEAQSAAGIAAQLLRRHRGERLLLLAPLVVARKGLYKELAAWAAGKGYGRLRVDGRWAETARWPQLDRYREHDIDLPAGEVVAAPEREGALREALDRALAHGGGTVRVVPAEGGASPVPRLLSFNSRHGWCPACRGTGLALADPEATDDEAPADAGPCPACGGGRLNAEARAVR</sequence>
<evidence type="ECO:0000256" key="11">
    <source>
        <dbReference type="ARBA" id="ARBA00038000"/>
    </source>
</evidence>
<evidence type="ECO:0000259" key="15">
    <source>
        <dbReference type="SMART" id="SM00382"/>
    </source>
</evidence>
<evidence type="ECO:0000256" key="4">
    <source>
        <dbReference type="ARBA" id="ARBA00022741"/>
    </source>
</evidence>
<keyword evidence="8" id="KW-0267">Excision nuclease</keyword>
<evidence type="ECO:0000256" key="2">
    <source>
        <dbReference type="ARBA" id="ARBA00022490"/>
    </source>
</evidence>
<name>A0ABS1E7H7_9GAMM</name>
<keyword evidence="17" id="KW-1185">Reference proteome</keyword>
<evidence type="ECO:0000256" key="3">
    <source>
        <dbReference type="ARBA" id="ARBA00022737"/>
    </source>
</evidence>
<gene>
    <name evidence="16" type="ORF">CKO13_11730</name>
</gene>
<evidence type="ECO:0000256" key="8">
    <source>
        <dbReference type="ARBA" id="ARBA00022881"/>
    </source>
</evidence>
<evidence type="ECO:0000256" key="10">
    <source>
        <dbReference type="ARBA" id="ARBA00023204"/>
    </source>
</evidence>
<evidence type="ECO:0000313" key="16">
    <source>
        <dbReference type="EMBL" id="MBK1727668.1"/>
    </source>
</evidence>
<keyword evidence="2" id="KW-0963">Cytoplasm</keyword>
<dbReference type="Proteomes" id="UP000738126">
    <property type="component" value="Unassembled WGS sequence"/>
</dbReference>
<dbReference type="Gene3D" id="1.20.1580.10">
    <property type="entry name" value="ABC transporter ATPase like domain"/>
    <property type="match status" value="3"/>
</dbReference>
<dbReference type="InterPro" id="IPR027417">
    <property type="entry name" value="P-loop_NTPase"/>
</dbReference>
<reference evidence="16 17" key="1">
    <citation type="journal article" date="2020" name="Microorganisms">
        <title>Osmotic Adaptation and Compatible Solute Biosynthesis of Phototrophic Bacteria as Revealed from Genome Analyses.</title>
        <authorList>
            <person name="Imhoff J.F."/>
            <person name="Rahn T."/>
            <person name="Kunzel S."/>
            <person name="Keller A."/>
            <person name="Neulinger S.C."/>
        </authorList>
    </citation>
    <scope>NUCLEOTIDE SEQUENCE [LARGE SCALE GENOMIC DNA]</scope>
    <source>
        <strain evidence="16 17">DSM 15116</strain>
    </source>
</reference>
<keyword evidence="10" id="KW-0234">DNA repair</keyword>
<keyword evidence="4" id="KW-0547">Nucleotide-binding</keyword>
<evidence type="ECO:0000313" key="17">
    <source>
        <dbReference type="Proteomes" id="UP000738126"/>
    </source>
</evidence>
<keyword evidence="6" id="KW-0228">DNA excision</keyword>
<evidence type="ECO:0000256" key="7">
    <source>
        <dbReference type="ARBA" id="ARBA00022840"/>
    </source>
</evidence>
<evidence type="ECO:0000256" key="13">
    <source>
        <dbReference type="ARBA" id="ARBA00042156"/>
    </source>
</evidence>
<evidence type="ECO:0000256" key="1">
    <source>
        <dbReference type="ARBA" id="ARBA00004496"/>
    </source>
</evidence>
<feature type="non-terminal residue" evidence="16">
    <location>
        <position position="639"/>
    </location>
</feature>
<feature type="domain" description="AAA+ ATPase" evidence="15">
    <location>
        <begin position="9"/>
        <end position="287"/>
    </location>
</feature>
<evidence type="ECO:0000256" key="6">
    <source>
        <dbReference type="ARBA" id="ARBA00022769"/>
    </source>
</evidence>
<evidence type="ECO:0000256" key="5">
    <source>
        <dbReference type="ARBA" id="ARBA00022763"/>
    </source>
</evidence>
<comment type="caution">
    <text evidence="16">The sequence shown here is derived from an EMBL/GenBank/DDBJ whole genome shotgun (WGS) entry which is preliminary data.</text>
</comment>
<dbReference type="Pfam" id="PF17760">
    <property type="entry name" value="UvrA_inter"/>
    <property type="match status" value="1"/>
</dbReference>
<keyword evidence="9" id="KW-0238">DNA-binding</keyword>
<keyword evidence="7" id="KW-0067">ATP-binding</keyword>
<dbReference type="SUPFAM" id="SSF52540">
    <property type="entry name" value="P-loop containing nucleoside triphosphate hydrolases"/>
    <property type="match status" value="2"/>
</dbReference>
<accession>A0ABS1E7H7</accession>
<organism evidence="16 17">
    <name type="scientific">Halorhodospira neutriphila</name>
    <dbReference type="NCBI Taxonomy" id="168379"/>
    <lineage>
        <taxon>Bacteria</taxon>
        <taxon>Pseudomonadati</taxon>
        <taxon>Pseudomonadota</taxon>
        <taxon>Gammaproteobacteria</taxon>
        <taxon>Chromatiales</taxon>
        <taxon>Ectothiorhodospiraceae</taxon>
        <taxon>Halorhodospira</taxon>
    </lineage>
</organism>
<keyword evidence="5" id="KW-0227">DNA damage</keyword>
<dbReference type="InterPro" id="IPR041102">
    <property type="entry name" value="UvrA_inter"/>
</dbReference>
<evidence type="ECO:0000256" key="9">
    <source>
        <dbReference type="ARBA" id="ARBA00023125"/>
    </source>
</evidence>
<feature type="domain" description="AAA+ ATPase" evidence="15">
    <location>
        <begin position="362"/>
        <end position="570"/>
    </location>
</feature>
<comment type="similarity">
    <text evidence="11">Belongs to the ABC transporter superfamily. UvrA family.</text>
</comment>
<feature type="region of interest" description="Disordered" evidence="14">
    <location>
        <begin position="610"/>
        <end position="639"/>
    </location>
</feature>
<dbReference type="Gene3D" id="3.30.190.20">
    <property type="match status" value="1"/>
</dbReference>
<dbReference type="PANTHER" id="PTHR43152:SF3">
    <property type="entry name" value="UVRABC SYSTEM PROTEIN A"/>
    <property type="match status" value="1"/>
</dbReference>
<protein>
    <recommendedName>
        <fullName evidence="12">UvrABC system protein A</fullName>
    </recommendedName>
    <alternativeName>
        <fullName evidence="13">Excinuclease ABC subunit A</fullName>
    </alternativeName>
</protein>
<feature type="non-terminal residue" evidence="16">
    <location>
        <position position="1"/>
    </location>
</feature>
<dbReference type="InterPro" id="IPR003593">
    <property type="entry name" value="AAA+_ATPase"/>
</dbReference>
<dbReference type="Gene3D" id="3.40.50.300">
    <property type="entry name" value="P-loop containing nucleotide triphosphate hydrolases"/>
    <property type="match status" value="2"/>
</dbReference>
<evidence type="ECO:0000256" key="14">
    <source>
        <dbReference type="SAM" id="MobiDB-lite"/>
    </source>
</evidence>
<dbReference type="EMBL" id="NRSH01000217">
    <property type="protein sequence ID" value="MBK1727668.1"/>
    <property type="molecule type" value="Genomic_DNA"/>
</dbReference>
<comment type="subcellular location">
    <subcellularLocation>
        <location evidence="1">Cytoplasm</location>
    </subcellularLocation>
</comment>
<proteinExistence type="inferred from homology"/>
<dbReference type="SMART" id="SM00382">
    <property type="entry name" value="AAA"/>
    <property type="match status" value="2"/>
</dbReference>